<reference evidence="1 2" key="1">
    <citation type="journal article" date="2014" name="Genome Announc.">
        <title>Draft Genome Sequence of the Haloacid-Degrading Burkholderia caribensis Strain MBA4.</title>
        <authorList>
            <person name="Pan Y."/>
            <person name="Kong K.F."/>
            <person name="Tsang J.S."/>
        </authorList>
    </citation>
    <scope>NUCLEOTIDE SEQUENCE [LARGE SCALE GENOMIC DNA]</scope>
    <source>
        <strain evidence="1 2">MBA4</strain>
    </source>
</reference>
<accession>A0A0P0RAH7</accession>
<dbReference type="AlphaFoldDB" id="A0A0P0RAH7"/>
<dbReference type="Proteomes" id="UP000019146">
    <property type="component" value="Chromosome 1"/>
</dbReference>
<protein>
    <submittedName>
        <fullName evidence="1">Uncharacterized protein</fullName>
    </submittedName>
</protein>
<proteinExistence type="predicted"/>
<dbReference type="KEGG" id="bcai:K788_0007987"/>
<organism evidence="1 2">
    <name type="scientific">Paraburkholderia caribensis MBA4</name>
    <dbReference type="NCBI Taxonomy" id="1323664"/>
    <lineage>
        <taxon>Bacteria</taxon>
        <taxon>Pseudomonadati</taxon>
        <taxon>Pseudomonadota</taxon>
        <taxon>Betaproteobacteria</taxon>
        <taxon>Burkholderiales</taxon>
        <taxon>Burkholderiaceae</taxon>
        <taxon>Paraburkholderia</taxon>
    </lineage>
</organism>
<gene>
    <name evidence="1" type="ORF">K788_0007987</name>
</gene>
<name>A0A0P0RAH7_9BURK</name>
<sequence length="46" mass="5038">MVDGEITGQANGFHDGSLIRVTFFEDFRDNGGQLIRDTAPIALTQL</sequence>
<evidence type="ECO:0000313" key="2">
    <source>
        <dbReference type="Proteomes" id="UP000019146"/>
    </source>
</evidence>
<evidence type="ECO:0000313" key="1">
    <source>
        <dbReference type="EMBL" id="ALL65143.1"/>
    </source>
</evidence>
<dbReference type="EMBL" id="CP012746">
    <property type="protein sequence ID" value="ALL65143.1"/>
    <property type="molecule type" value="Genomic_DNA"/>
</dbReference>